<evidence type="ECO:0000313" key="5">
    <source>
        <dbReference type="Proteomes" id="UP000599109"/>
    </source>
</evidence>
<dbReference type="Proteomes" id="UP000599109">
    <property type="component" value="Unassembled WGS sequence"/>
</dbReference>
<dbReference type="InterPro" id="IPR018357">
    <property type="entry name" value="Hexapep_transf_CS"/>
</dbReference>
<organism evidence="4 5">
    <name type="scientific">Ramlibacter monticola</name>
    <dbReference type="NCBI Taxonomy" id="1926872"/>
    <lineage>
        <taxon>Bacteria</taxon>
        <taxon>Pseudomonadati</taxon>
        <taxon>Pseudomonadota</taxon>
        <taxon>Betaproteobacteria</taxon>
        <taxon>Burkholderiales</taxon>
        <taxon>Comamonadaceae</taxon>
        <taxon>Ramlibacter</taxon>
    </lineage>
</organism>
<protein>
    <submittedName>
        <fullName evidence="4">Colanic acid biosynthesis acetyltransferase WcaF</fullName>
    </submittedName>
</protein>
<evidence type="ECO:0000256" key="2">
    <source>
        <dbReference type="ARBA" id="ARBA00022679"/>
    </source>
</evidence>
<evidence type="ECO:0000313" key="4">
    <source>
        <dbReference type="EMBL" id="MBL0394125.1"/>
    </source>
</evidence>
<accession>A0A937CUY7</accession>
<proteinExistence type="inferred from homology"/>
<dbReference type="EMBL" id="JAEQNE010000007">
    <property type="protein sequence ID" value="MBL0394125.1"/>
    <property type="molecule type" value="Genomic_DNA"/>
</dbReference>
<dbReference type="Gene3D" id="2.160.10.10">
    <property type="entry name" value="Hexapeptide repeat proteins"/>
    <property type="match status" value="1"/>
</dbReference>
<keyword evidence="3" id="KW-0677">Repeat</keyword>
<keyword evidence="5" id="KW-1185">Reference proteome</keyword>
<dbReference type="PANTHER" id="PTHR23416">
    <property type="entry name" value="SIALIC ACID SYNTHASE-RELATED"/>
    <property type="match status" value="1"/>
</dbReference>
<name>A0A937CUY7_9BURK</name>
<reference evidence="4 5" key="1">
    <citation type="journal article" date="2017" name="Int. J. Syst. Evol. Microbiol.">
        <title>Ramlibacter monticola sp. nov., isolated from forest soil.</title>
        <authorList>
            <person name="Chaudhary D.K."/>
            <person name="Kim J."/>
        </authorList>
    </citation>
    <scope>NUCLEOTIDE SEQUENCE [LARGE SCALE GENOMIC DNA]</scope>
    <source>
        <strain evidence="4 5">KACC 19175</strain>
    </source>
</reference>
<sequence length="193" mass="21612">MPQKLRHFRVPEGFRGRSKVEVQLWWIVQETIFAWSPQFAYPFRAWLLRRFGATVGRRVLLRPSAKFTYPWKITLGDDVWVGDNAVLYSLGEITVASDSVVSQGCYLCAGDHDYRVSSFPIRARPITVGSGAWLAADVFVAPGVKIEDGVVVGARSSVFSDLPKNYVCFGSPCKPVKPRECVDVDLDIGWGRQ</sequence>
<comment type="caution">
    <text evidence="4">The sequence shown here is derived from an EMBL/GenBank/DDBJ whole genome shotgun (WGS) entry which is preliminary data.</text>
</comment>
<dbReference type="InterPro" id="IPR051159">
    <property type="entry name" value="Hexapeptide_acetyltransf"/>
</dbReference>
<dbReference type="PROSITE" id="PS00101">
    <property type="entry name" value="HEXAPEP_TRANSFERASES"/>
    <property type="match status" value="1"/>
</dbReference>
<gene>
    <name evidence="4" type="primary">wcaF</name>
    <name evidence="4" type="ORF">JJ685_23500</name>
</gene>
<evidence type="ECO:0000256" key="1">
    <source>
        <dbReference type="ARBA" id="ARBA00007274"/>
    </source>
</evidence>
<dbReference type="GO" id="GO:0005829">
    <property type="term" value="C:cytosol"/>
    <property type="evidence" value="ECO:0007669"/>
    <property type="project" value="TreeGrafter"/>
</dbReference>
<dbReference type="AlphaFoldDB" id="A0A937CUY7"/>
<keyword evidence="2" id="KW-0808">Transferase</keyword>
<dbReference type="SUPFAM" id="SSF51161">
    <property type="entry name" value="Trimeric LpxA-like enzymes"/>
    <property type="match status" value="1"/>
</dbReference>
<dbReference type="GO" id="GO:0008374">
    <property type="term" value="F:O-acyltransferase activity"/>
    <property type="evidence" value="ECO:0007669"/>
    <property type="project" value="TreeGrafter"/>
</dbReference>
<dbReference type="PANTHER" id="PTHR23416:SF23">
    <property type="entry name" value="ACETYLTRANSFERASE C18B11.09C-RELATED"/>
    <property type="match status" value="1"/>
</dbReference>
<dbReference type="RefSeq" id="WP_201676792.1">
    <property type="nucleotide sequence ID" value="NZ_JAEQNE010000007.1"/>
</dbReference>
<comment type="similarity">
    <text evidence="1">Belongs to the transferase hexapeptide repeat family.</text>
</comment>
<dbReference type="CDD" id="cd05825">
    <property type="entry name" value="LbH_wcaF_like"/>
    <property type="match status" value="1"/>
</dbReference>
<dbReference type="InterPro" id="IPR011004">
    <property type="entry name" value="Trimer_LpxA-like_sf"/>
</dbReference>
<dbReference type="NCBIfam" id="NF007797">
    <property type="entry name" value="PRK10502.1"/>
    <property type="match status" value="1"/>
</dbReference>
<evidence type="ECO:0000256" key="3">
    <source>
        <dbReference type="ARBA" id="ARBA00022737"/>
    </source>
</evidence>